<gene>
    <name evidence="4" type="ORF">MIND_00786000</name>
</gene>
<keyword evidence="1" id="KW-0863">Zinc-finger</keyword>
<feature type="compositionally biased region" description="Low complexity" evidence="2">
    <location>
        <begin position="647"/>
        <end position="661"/>
    </location>
</feature>
<feature type="compositionally biased region" description="Polar residues" evidence="2">
    <location>
        <begin position="308"/>
        <end position="320"/>
    </location>
</feature>
<feature type="compositionally biased region" description="Polar residues" evidence="2">
    <location>
        <begin position="223"/>
        <end position="241"/>
    </location>
</feature>
<dbReference type="OrthoDB" id="3254002at2759"/>
<dbReference type="GO" id="GO:0008270">
    <property type="term" value="F:zinc ion binding"/>
    <property type="evidence" value="ECO:0007669"/>
    <property type="project" value="UniProtKB-KW"/>
</dbReference>
<sequence>MSRGEAYLPVSFPNIITPEEHAANIEQISFYKRKLAEMEAKNDQGLKNHQRQFYQQQAQEAAFRLKQLDEGIVPPPPTIHYEPMPTATIEEIHSPDRFPPAQQNGNSAQWSYTNNPAFPSQQQYPSTPHTPAPNQRIVPPVPPQLTNPLPPNYPQHQVTVSHGPSNGNQLSYGISPFASSSGQQRRAELGVPSMTNAQQNSPIHAVSNGRPTPTGNGVMRGPTPSNGVASHLIPTSSNLPTPNDAPLLHRSDGIANGQTVRNGGQGGPPPAAHAGATTTVVKAPAHLTPASALNTALLQSQASSRSQTPTNAIASGSNPKLVTKAAGQAPGSSKSSTTQKTTAPSSSQFTVQKFKFDKVPQPSSSTVPPAASSASISTPVPSTSQHLPNLSQRWTRLQTLLNHWQKAVASEAVLDIPMTKLRVIKREGGFLYFFRTAGIVGQGVGEWISPSEVPQLVSLQGEVQIYVSRRTGSHVVLAKTLDPTIRSEYVVLTSQASKNAPEARYPTDPPQGTPRRQPSKPPLPPASLPRTPKEVPTTFLAHDLLRALGKTELYKADDEYVRFAKRRAIMSAGQGAPVPGPAQGQPIVSLPMAAPIPKHVIPGTAVFNPAAPTPRPLSTQNPYRPGQAPGSSSHIPNLPNRVPLFLPDDGGSISKSSSPLIPVLPSPPPSGRQNKAYVLIPPAPEWVTKFKAKQSAARKKGEGDDTESERELERVRKAKGKEKAVPKHPLLDLSTLKQNRSRGWYDHVQNDDEAAAMSRALDCLGEIPCRWYACESVLNSLGHLVAHVLNEHLEKLTCAWHNCAGKTFASSVDLAIHLESHVLRSIPCAYQDCNEIFRRPAQLTEHQRTHVREGRPLRPGTRPLRVFSSEPGVLPNQVPTWTFFLPLSGFATSISAERHAQVGPWVLRSICAPTSRLRIKQYSATQRMGTVLLPNYEYMHSSETDYSARTSQATRLRDKEFAPLPSKEMSVLIEEGKFVLWPTADQLAAKRELEEEELLRQRQEEEDDEDPKPSEDEEAVDQEQSLLAPPEAGPSGLLQDEVAAEAESEENASDATVLEESIGTETKMAAWGPMEEAEEETPRIEAIEEDDQSDSTEGHGVDEEDQVLDMLQDDE</sequence>
<feature type="compositionally biased region" description="Low complexity" evidence="2">
    <location>
        <begin position="359"/>
        <end position="384"/>
    </location>
</feature>
<comment type="caution">
    <text evidence="4">The sequence shown here is derived from an EMBL/GenBank/DDBJ whole genome shotgun (WGS) entry which is preliminary data.</text>
</comment>
<feature type="compositionally biased region" description="Polar residues" evidence="2">
    <location>
        <begin position="101"/>
        <end position="133"/>
    </location>
</feature>
<feature type="compositionally biased region" description="Low complexity" evidence="2">
    <location>
        <begin position="298"/>
        <end position="307"/>
    </location>
</feature>
<protein>
    <recommendedName>
        <fullName evidence="3">C2H2-type domain-containing protein</fullName>
    </recommendedName>
</protein>
<feature type="region of interest" description="Disordered" evidence="2">
    <location>
        <begin position="298"/>
        <end position="387"/>
    </location>
</feature>
<feature type="region of interest" description="Disordered" evidence="2">
    <location>
        <begin position="496"/>
        <end position="533"/>
    </location>
</feature>
<evidence type="ECO:0000313" key="4">
    <source>
        <dbReference type="EMBL" id="KAF7302191.1"/>
    </source>
</evidence>
<keyword evidence="1" id="KW-0479">Metal-binding</keyword>
<dbReference type="PROSITE" id="PS50157">
    <property type="entry name" value="ZINC_FINGER_C2H2_2"/>
    <property type="match status" value="1"/>
</dbReference>
<dbReference type="RefSeq" id="XP_037220191.1">
    <property type="nucleotide sequence ID" value="XM_037364547.1"/>
</dbReference>
<evidence type="ECO:0000259" key="3">
    <source>
        <dbReference type="PROSITE" id="PS50157"/>
    </source>
</evidence>
<feature type="compositionally biased region" description="Basic and acidic residues" evidence="2">
    <location>
        <begin position="699"/>
        <end position="725"/>
    </location>
</feature>
<dbReference type="AlphaFoldDB" id="A0A8H6W449"/>
<reference evidence="4" key="1">
    <citation type="submission" date="2020-05" db="EMBL/GenBank/DDBJ databases">
        <title>Mycena genomes resolve the evolution of fungal bioluminescence.</title>
        <authorList>
            <person name="Tsai I.J."/>
        </authorList>
    </citation>
    <scope>NUCLEOTIDE SEQUENCE</scope>
    <source>
        <strain evidence="4">171206Taipei</strain>
    </source>
</reference>
<dbReference type="GeneID" id="59347063"/>
<dbReference type="PROSITE" id="PS00028">
    <property type="entry name" value="ZINC_FINGER_C2H2_1"/>
    <property type="match status" value="1"/>
</dbReference>
<feature type="region of interest" description="Disordered" evidence="2">
    <location>
        <begin position="94"/>
        <end position="136"/>
    </location>
</feature>
<dbReference type="InterPro" id="IPR013087">
    <property type="entry name" value="Znf_C2H2_type"/>
</dbReference>
<feature type="region of interest" description="Disordered" evidence="2">
    <location>
        <begin position="692"/>
        <end position="725"/>
    </location>
</feature>
<keyword evidence="1" id="KW-0862">Zinc</keyword>
<feature type="compositionally biased region" description="Low complexity" evidence="2">
    <location>
        <begin position="332"/>
        <end position="348"/>
    </location>
</feature>
<feature type="compositionally biased region" description="Acidic residues" evidence="2">
    <location>
        <begin position="1004"/>
        <end position="1021"/>
    </location>
</feature>
<feature type="compositionally biased region" description="Acidic residues" evidence="2">
    <location>
        <begin position="1042"/>
        <end position="1052"/>
    </location>
</feature>
<evidence type="ECO:0000313" key="5">
    <source>
        <dbReference type="Proteomes" id="UP000636479"/>
    </source>
</evidence>
<dbReference type="Proteomes" id="UP000636479">
    <property type="component" value="Unassembled WGS sequence"/>
</dbReference>
<name>A0A8H6W449_9AGAR</name>
<organism evidence="4 5">
    <name type="scientific">Mycena indigotica</name>
    <dbReference type="NCBI Taxonomy" id="2126181"/>
    <lineage>
        <taxon>Eukaryota</taxon>
        <taxon>Fungi</taxon>
        <taxon>Dikarya</taxon>
        <taxon>Basidiomycota</taxon>
        <taxon>Agaricomycotina</taxon>
        <taxon>Agaricomycetes</taxon>
        <taxon>Agaricomycetidae</taxon>
        <taxon>Agaricales</taxon>
        <taxon>Marasmiineae</taxon>
        <taxon>Mycenaceae</taxon>
        <taxon>Mycena</taxon>
    </lineage>
</organism>
<evidence type="ECO:0000256" key="1">
    <source>
        <dbReference type="PROSITE-ProRule" id="PRU00042"/>
    </source>
</evidence>
<evidence type="ECO:0000256" key="2">
    <source>
        <dbReference type="SAM" id="MobiDB-lite"/>
    </source>
</evidence>
<feature type="region of interest" description="Disordered" evidence="2">
    <location>
        <begin position="196"/>
        <end position="275"/>
    </location>
</feature>
<feature type="compositionally biased region" description="Acidic residues" evidence="2">
    <location>
        <begin position="1102"/>
        <end position="1115"/>
    </location>
</feature>
<accession>A0A8H6W449</accession>
<dbReference type="SMART" id="SM00355">
    <property type="entry name" value="ZnF_C2H2"/>
    <property type="match status" value="3"/>
</dbReference>
<dbReference type="EMBL" id="JACAZF010000006">
    <property type="protein sequence ID" value="KAF7302191.1"/>
    <property type="molecule type" value="Genomic_DNA"/>
</dbReference>
<feature type="region of interest" description="Disordered" evidence="2">
    <location>
        <begin position="996"/>
        <end position="1115"/>
    </location>
</feature>
<feature type="domain" description="C2H2-type" evidence="3">
    <location>
        <begin position="826"/>
        <end position="855"/>
    </location>
</feature>
<feature type="region of interest" description="Disordered" evidence="2">
    <location>
        <begin position="606"/>
        <end position="674"/>
    </location>
</feature>
<keyword evidence="5" id="KW-1185">Reference proteome</keyword>
<dbReference type="Gene3D" id="3.30.160.60">
    <property type="entry name" value="Classic Zinc Finger"/>
    <property type="match status" value="1"/>
</dbReference>
<proteinExistence type="predicted"/>